<reference evidence="2" key="1">
    <citation type="submission" date="2013-08" db="EMBL/GenBank/DDBJ databases">
        <title>Gene expansion shapes genome architecture in the human pathogen Lichtheimia corymbifera: an evolutionary genomics analysis in the ancient terrestrial Mucorales (Mucoromycotina).</title>
        <authorList>
            <person name="Schwartze V.U."/>
            <person name="Winter S."/>
            <person name="Shelest E."/>
            <person name="Marcet-Houben M."/>
            <person name="Horn F."/>
            <person name="Wehner S."/>
            <person name="Hoffmann K."/>
            <person name="Riege K."/>
            <person name="Sammeth M."/>
            <person name="Nowrousian M."/>
            <person name="Valiante V."/>
            <person name="Linde J."/>
            <person name="Jacobsen I.D."/>
            <person name="Marz M."/>
            <person name="Brakhage A.A."/>
            <person name="Gabaldon T."/>
            <person name="Bocker S."/>
            <person name="Voigt K."/>
        </authorList>
    </citation>
    <scope>NUCLEOTIDE SEQUENCE [LARGE SCALE GENOMIC DNA]</scope>
    <source>
        <strain evidence="2">FSU 9682</strain>
    </source>
</reference>
<organism evidence="2 3">
    <name type="scientific">Lichtheimia corymbifera JMRC:FSU:9682</name>
    <dbReference type="NCBI Taxonomy" id="1263082"/>
    <lineage>
        <taxon>Eukaryota</taxon>
        <taxon>Fungi</taxon>
        <taxon>Fungi incertae sedis</taxon>
        <taxon>Mucoromycota</taxon>
        <taxon>Mucoromycotina</taxon>
        <taxon>Mucoromycetes</taxon>
        <taxon>Mucorales</taxon>
        <taxon>Lichtheimiaceae</taxon>
        <taxon>Lichtheimia</taxon>
    </lineage>
</organism>
<feature type="coiled-coil region" evidence="1">
    <location>
        <begin position="245"/>
        <end position="272"/>
    </location>
</feature>
<evidence type="ECO:0000313" key="3">
    <source>
        <dbReference type="Proteomes" id="UP000027586"/>
    </source>
</evidence>
<dbReference type="OrthoDB" id="2281643at2759"/>
<sequence>MHGLEQFKDTFSGKIHKTLWLPDYWILESPRDWTAVKYFIKLLQKQPDVNKRNAHQRLKQDVETVKKYVITGTLGEVAIDQLVKQLKGISTDLTIKEFWEKRAGSISSSTMSYNSTKLQFKSAMSAEVTQELEESVVKRRKINDSLDENDDGDTATEENGEEEGIWTLWKKFLKDPNIALSWHTLSPEKHGVIWCGKQLARRFFMPEELYERTLKEMPPYPVNPIHQSLRSAYSMVLDTKNINDMKKAIKRLQNLEEQSSDVQNQVEFLVDMLNIFAKTVLLVGNTTLMHSENCLKSDALWPALQVVAAYLRNTGQPAVLYSGEEELVSMSQELHKEGQYDGRLRYYADGIVRINDAEVLIFEASSAYERCSAAKATFDHYKAMFGMLGVLRNTASRYCHASFDTFTKLKIHFVHAHGSAIRLWTMSVVAEGVYLMHKVDKAEIPVSLTNATNDALHHFIQLHSNLVGGLQETAEIINELKKEHDEHIAAHRFTNEATSSPTLTALVKPLIVRLTEKKHSKEIEDDGPRSPARIV</sequence>
<dbReference type="AlphaFoldDB" id="A0A068RYN1"/>
<name>A0A068RYN1_9FUNG</name>
<gene>
    <name evidence="2" type="ORF">LCOR_05940.1</name>
</gene>
<dbReference type="VEuPathDB" id="FungiDB:LCOR_05940.1"/>
<keyword evidence="3" id="KW-1185">Reference proteome</keyword>
<evidence type="ECO:0000313" key="2">
    <source>
        <dbReference type="EMBL" id="CDH54722.1"/>
    </source>
</evidence>
<proteinExistence type="predicted"/>
<accession>A0A068RYN1</accession>
<keyword evidence="1" id="KW-0175">Coiled coil</keyword>
<protein>
    <submittedName>
        <fullName evidence="2">Uncharacterized protein</fullName>
    </submittedName>
</protein>
<dbReference type="EMBL" id="CBTN010000025">
    <property type="protein sequence ID" value="CDH54722.1"/>
    <property type="molecule type" value="Genomic_DNA"/>
</dbReference>
<dbReference type="Proteomes" id="UP000027586">
    <property type="component" value="Unassembled WGS sequence"/>
</dbReference>
<evidence type="ECO:0000256" key="1">
    <source>
        <dbReference type="SAM" id="Coils"/>
    </source>
</evidence>
<comment type="caution">
    <text evidence="2">The sequence shown here is derived from an EMBL/GenBank/DDBJ whole genome shotgun (WGS) entry which is preliminary data.</text>
</comment>